<evidence type="ECO:0000313" key="8">
    <source>
        <dbReference type="Proteomes" id="UP000192927"/>
    </source>
</evidence>
<dbReference type="InterPro" id="IPR016031">
    <property type="entry name" value="Trp_RNA-bd_attenuator-like_dom"/>
</dbReference>
<evidence type="ECO:0000313" key="7">
    <source>
        <dbReference type="EMBL" id="SLM41426.1"/>
    </source>
</evidence>
<dbReference type="GO" id="GO:0005850">
    <property type="term" value="C:eukaryotic translation initiation factor 2 complex"/>
    <property type="evidence" value="ECO:0007669"/>
    <property type="project" value="TreeGrafter"/>
</dbReference>
<dbReference type="Proteomes" id="UP000192927">
    <property type="component" value="Unassembled WGS sequence"/>
</dbReference>
<organism evidence="7 8">
    <name type="scientific">Lasallia pustulata</name>
    <dbReference type="NCBI Taxonomy" id="136370"/>
    <lineage>
        <taxon>Eukaryota</taxon>
        <taxon>Fungi</taxon>
        <taxon>Dikarya</taxon>
        <taxon>Ascomycota</taxon>
        <taxon>Pezizomycotina</taxon>
        <taxon>Lecanoromycetes</taxon>
        <taxon>OSLEUM clade</taxon>
        <taxon>Umbilicariomycetidae</taxon>
        <taxon>Umbilicariales</taxon>
        <taxon>Umbilicariaceae</taxon>
        <taxon>Lasallia</taxon>
    </lineage>
</organism>
<evidence type="ECO:0000256" key="3">
    <source>
        <dbReference type="ARBA" id="ARBA00022917"/>
    </source>
</evidence>
<proteinExistence type="inferred from homology"/>
<dbReference type="Gene3D" id="3.30.30.170">
    <property type="match status" value="1"/>
</dbReference>
<comment type="subcellular location">
    <subcellularLocation>
        <location evidence="4">Mitochondrion</location>
    </subcellularLocation>
</comment>
<feature type="region of interest" description="Disordered" evidence="5">
    <location>
        <begin position="70"/>
        <end position="183"/>
    </location>
</feature>
<evidence type="ECO:0000259" key="6">
    <source>
        <dbReference type="SMART" id="SM00653"/>
    </source>
</evidence>
<comment type="similarity">
    <text evidence="4">Belongs to the AIM24 family.</text>
</comment>
<feature type="compositionally biased region" description="Pro residues" evidence="5">
    <location>
        <begin position="406"/>
        <end position="422"/>
    </location>
</feature>
<protein>
    <recommendedName>
        <fullName evidence="4">Altered inheritance of mitochondria protein 24, mitochondrial</fullName>
    </recommendedName>
</protein>
<dbReference type="GO" id="GO:0003743">
    <property type="term" value="F:translation initiation factor activity"/>
    <property type="evidence" value="ECO:0007669"/>
    <property type="project" value="UniProtKB-KW"/>
</dbReference>
<dbReference type="GO" id="GO:0001731">
    <property type="term" value="P:formation of translation preinitiation complex"/>
    <property type="evidence" value="ECO:0007669"/>
    <property type="project" value="TreeGrafter"/>
</dbReference>
<dbReference type="SUPFAM" id="SSF51219">
    <property type="entry name" value="TRAP-like"/>
    <property type="match status" value="1"/>
</dbReference>
<evidence type="ECO:0000256" key="2">
    <source>
        <dbReference type="ARBA" id="ARBA00022540"/>
    </source>
</evidence>
<dbReference type="NCBIfam" id="TIGR00266">
    <property type="entry name" value="TIGR00266 family protein"/>
    <property type="match status" value="1"/>
</dbReference>
<feature type="compositionally biased region" description="Pro residues" evidence="5">
    <location>
        <begin position="432"/>
        <end position="456"/>
    </location>
</feature>
<dbReference type="PANTHER" id="PTHR23001:SF3">
    <property type="entry name" value="EUKARYOTIC TRANSLATION INITIATION FACTOR 2 SUBUNIT 2"/>
    <property type="match status" value="1"/>
</dbReference>
<keyword evidence="4" id="KW-0496">Mitochondrion</keyword>
<keyword evidence="2 7" id="KW-0396">Initiation factor</keyword>
<dbReference type="Pfam" id="PF01873">
    <property type="entry name" value="eIF-5_eIF-2B"/>
    <property type="match status" value="1"/>
</dbReference>
<dbReference type="SUPFAM" id="SSF75689">
    <property type="entry name" value="Zinc-binding domain of translation initiation factor 2 beta"/>
    <property type="match status" value="1"/>
</dbReference>
<dbReference type="FunFam" id="3.30.30.170:FF:000001">
    <property type="entry name" value="Eukaryotic translation initiation factor 2 subunit"/>
    <property type="match status" value="1"/>
</dbReference>
<feature type="compositionally biased region" description="Polar residues" evidence="5">
    <location>
        <begin position="516"/>
        <end position="532"/>
    </location>
</feature>
<dbReference type="InterPro" id="IPR002838">
    <property type="entry name" value="AIM24"/>
</dbReference>
<dbReference type="Gene3D" id="3.60.160.10">
    <property type="entry name" value="Mitochondrial biogenesis AIM24"/>
    <property type="match status" value="1"/>
</dbReference>
<evidence type="ECO:0000256" key="1">
    <source>
        <dbReference type="ARBA" id="ARBA00010397"/>
    </source>
</evidence>
<dbReference type="GO" id="GO:0005739">
    <property type="term" value="C:mitochondrion"/>
    <property type="evidence" value="ECO:0007669"/>
    <property type="project" value="UniProtKB-SubCell"/>
</dbReference>
<evidence type="ECO:0000256" key="5">
    <source>
        <dbReference type="SAM" id="MobiDB-lite"/>
    </source>
</evidence>
<reference evidence="8" key="1">
    <citation type="submission" date="2017-03" db="EMBL/GenBank/DDBJ databases">
        <authorList>
            <person name="Sharma R."/>
            <person name="Thines M."/>
        </authorList>
    </citation>
    <scope>NUCLEOTIDE SEQUENCE [LARGE SCALE GENOMIC DNA]</scope>
</reference>
<dbReference type="SUPFAM" id="SSF100966">
    <property type="entry name" value="Translation initiation factor 2 beta, aIF2beta, N-terminal domain"/>
    <property type="match status" value="1"/>
</dbReference>
<sequence>MSQPPQPQPQPQATLNYSFANIAVTATCDIITFDNTSVSRTLDSQLASNTTPAAGEVALIKSAIMAETETMTAEPKPRKSVAFSDETTVVDSNGDITESNGTSDKTTAESHSATSGEAPATADKEVDEVTDLFKGLAKKKKPKKPKEGELVDGGDEPAPAADGEFDPTALKKKKKKKSTKTADADDFEAKLAEAGVGDGDAEASAGELALVEDGELEKGTGIWHHSATQPIGYPLLLSRFFTLLHNHHPDLLSSGSKSYKIPPPQCLREGNKKTIFANIAEICKRMKRTDEHVTQFLFAELGTSGSVDGSRRLVIKGRFQQKQIENVLRRYIVEYVTCKTCRSPDTELNKGENRLYFVTCNSCGSRRSVTAIKTGFSAQVAALKTAFWWPRPFRNMAAPPSYGQSGPPPIQTGGYYPPPPENRFPQAAQQSYPPPPQPSPGLPPSQQYYPPPPAQPSPNSHSGYPPPPPPQPQHASNGRRTSYQQAPQSPPPFPFKQEHPEPPQPNGEVGGHPTYAQPTMTPEKPLNNNIVSQMPGGAPPAGHFVGATSTQDDVGTFNGGSYRISHRDCNTVLTLQLAMGCPLQAKPGVMIAMSSTVTLKGAVKFSMKKLIAGGEMAHSTYTGPGEILFAPSCLGDITTLRFTGNETWNVGKDAFLAATQGIVKEYKNQGISKAMFSGEGLFVYKISGIGILWISSWGAIIRKDLQEGEKYIIDNGHLVAWNCKYVLERVASGGIISGISSGEGLVCKFTGPGTVFMQTRNPQAFAVWLAAHGAAM</sequence>
<accession>A0A1W5DEA0</accession>
<dbReference type="GO" id="GO:0003729">
    <property type="term" value="F:mRNA binding"/>
    <property type="evidence" value="ECO:0007669"/>
    <property type="project" value="TreeGrafter"/>
</dbReference>
<dbReference type="Pfam" id="PF01987">
    <property type="entry name" value="AIM24"/>
    <property type="match status" value="1"/>
</dbReference>
<feature type="region of interest" description="Disordered" evidence="5">
    <location>
        <begin position="399"/>
        <end position="547"/>
    </location>
</feature>
<dbReference type="InterPro" id="IPR036983">
    <property type="entry name" value="AIM24_sf"/>
</dbReference>
<dbReference type="GO" id="GO:0031369">
    <property type="term" value="F:translation initiation factor binding"/>
    <property type="evidence" value="ECO:0007669"/>
    <property type="project" value="TreeGrafter"/>
</dbReference>
<dbReference type="InterPro" id="IPR045196">
    <property type="entry name" value="IF2/IF5"/>
</dbReference>
<dbReference type="SMART" id="SM00653">
    <property type="entry name" value="eIF2B_5"/>
    <property type="match status" value="1"/>
</dbReference>
<feature type="domain" description="Translation initiation factor IF2/IF5" evidence="6">
    <location>
        <begin position="256"/>
        <end position="366"/>
    </location>
</feature>
<comment type="similarity">
    <text evidence="1">Belongs to the eIF-2-beta/eIF-5 family.</text>
</comment>
<dbReference type="PANTHER" id="PTHR23001">
    <property type="entry name" value="EUKARYOTIC TRANSLATION INITIATION FACTOR"/>
    <property type="match status" value="1"/>
</dbReference>
<evidence type="ECO:0000256" key="4">
    <source>
        <dbReference type="RuleBase" id="RU363045"/>
    </source>
</evidence>
<name>A0A1W5DEA0_9LECA</name>
<dbReference type="InterPro" id="IPR016189">
    <property type="entry name" value="Transl_init_fac_IF2/IF5_N"/>
</dbReference>
<keyword evidence="8" id="KW-1185">Reference proteome</keyword>
<dbReference type="AlphaFoldDB" id="A0A1W5DEA0"/>
<feature type="compositionally biased region" description="Polar residues" evidence="5">
    <location>
        <begin position="85"/>
        <end position="115"/>
    </location>
</feature>
<dbReference type="EMBL" id="FWEW01003844">
    <property type="protein sequence ID" value="SLM41426.1"/>
    <property type="molecule type" value="Genomic_DNA"/>
</dbReference>
<keyword evidence="3" id="KW-0648">Protein biosynthesis</keyword>
<dbReference type="InterPro" id="IPR002735">
    <property type="entry name" value="Transl_init_fac_IF2/IF5_dom"/>
</dbReference>
<dbReference type="InterPro" id="IPR016190">
    <property type="entry name" value="Transl_init_fac_IF2/IF5_Zn-bd"/>
</dbReference>
<feature type="compositionally biased region" description="Basic residues" evidence="5">
    <location>
        <begin position="170"/>
        <end position="179"/>
    </location>
</feature>